<dbReference type="InterPro" id="IPR000891">
    <property type="entry name" value="PYR_CT"/>
</dbReference>
<accession>A0ABV9FXM7</accession>
<dbReference type="EMBL" id="JBHSFO010000015">
    <property type="protein sequence ID" value="MFC4605974.1"/>
    <property type="molecule type" value="Genomic_DNA"/>
</dbReference>
<name>A0ABV9FXM7_9NOCA</name>
<dbReference type="CDD" id="cd07938">
    <property type="entry name" value="DRE_TIM_HMGL"/>
    <property type="match status" value="1"/>
</dbReference>
<evidence type="ECO:0000259" key="4">
    <source>
        <dbReference type="PROSITE" id="PS50991"/>
    </source>
</evidence>
<dbReference type="SUPFAM" id="SSF51569">
    <property type="entry name" value="Aldolase"/>
    <property type="match status" value="1"/>
</dbReference>
<proteinExistence type="inferred from homology"/>
<evidence type="ECO:0000313" key="6">
    <source>
        <dbReference type="Proteomes" id="UP001595914"/>
    </source>
</evidence>
<protein>
    <submittedName>
        <fullName evidence="5">Hydroxymethylglutaryl-CoA lyase</fullName>
    </submittedName>
</protein>
<organism evidence="5 6">
    <name type="scientific">Rhodococcus kronopolitis</name>
    <dbReference type="NCBI Taxonomy" id="1460226"/>
    <lineage>
        <taxon>Bacteria</taxon>
        <taxon>Bacillati</taxon>
        <taxon>Actinomycetota</taxon>
        <taxon>Actinomycetes</taxon>
        <taxon>Mycobacteriales</taxon>
        <taxon>Nocardiaceae</taxon>
        <taxon>Rhodococcus</taxon>
    </lineage>
</organism>
<dbReference type="RefSeq" id="WP_378419714.1">
    <property type="nucleotide sequence ID" value="NZ_JBHSFO010000015.1"/>
</dbReference>
<gene>
    <name evidence="5" type="ORF">ACFO6S_19925</name>
</gene>
<comment type="similarity">
    <text evidence="1">Belongs to the HMG-CoA lyase family.</text>
</comment>
<sequence length="304" mass="31396">MAGVVSEAPVRVDIREVGLRDGLQNEAPVSVAAKALLLDAVVATGVRRVEATAFVSPRAVPSMADAEQVAAQLHRWPGVRFSALVASPNGARRAVAAGITDLEYVVSAGDGHSRANVRIGTEEATEQVAEVAAVVHDAGGRVEVIVATAWDCPFDGPTPPERVLRIVERAVELGADELAIADTIGTATPVRVRRLIGAVRERVGPVELGAHFHNTRGAGLACAVAAVDAGVLRLDASTGGLGGCPFAPGASGNIATEELVYLLQDMGIETGVDLQRSIDAARVAQGVVGHSVPSNLLRAGDRMR</sequence>
<evidence type="ECO:0000256" key="3">
    <source>
        <dbReference type="ARBA" id="ARBA00023239"/>
    </source>
</evidence>
<comment type="caution">
    <text evidence="5">The sequence shown here is derived from an EMBL/GenBank/DDBJ whole genome shotgun (WGS) entry which is preliminary data.</text>
</comment>
<keyword evidence="3 5" id="KW-0456">Lyase</keyword>
<feature type="domain" description="Pyruvate carboxyltransferase" evidence="4">
    <location>
        <begin position="12"/>
        <end position="278"/>
    </location>
</feature>
<dbReference type="InterPro" id="IPR013785">
    <property type="entry name" value="Aldolase_TIM"/>
</dbReference>
<keyword evidence="2" id="KW-0479">Metal-binding</keyword>
<dbReference type="GO" id="GO:0016829">
    <property type="term" value="F:lyase activity"/>
    <property type="evidence" value="ECO:0007669"/>
    <property type="project" value="UniProtKB-KW"/>
</dbReference>
<dbReference type="PANTHER" id="PTHR42738:SF7">
    <property type="entry name" value="HYDROXYMETHYLGLUTARYL-COA LYASE"/>
    <property type="match status" value="1"/>
</dbReference>
<evidence type="ECO:0000256" key="1">
    <source>
        <dbReference type="ARBA" id="ARBA00009405"/>
    </source>
</evidence>
<dbReference type="Pfam" id="PF00682">
    <property type="entry name" value="HMGL-like"/>
    <property type="match status" value="1"/>
</dbReference>
<evidence type="ECO:0000256" key="2">
    <source>
        <dbReference type="ARBA" id="ARBA00022723"/>
    </source>
</evidence>
<dbReference type="Gene3D" id="3.20.20.70">
    <property type="entry name" value="Aldolase class I"/>
    <property type="match status" value="1"/>
</dbReference>
<dbReference type="NCBIfam" id="NF004283">
    <property type="entry name" value="PRK05692.1"/>
    <property type="match status" value="1"/>
</dbReference>
<dbReference type="PANTHER" id="PTHR42738">
    <property type="entry name" value="HYDROXYMETHYLGLUTARYL-COA LYASE"/>
    <property type="match status" value="1"/>
</dbReference>
<dbReference type="InterPro" id="IPR043594">
    <property type="entry name" value="HMGL"/>
</dbReference>
<dbReference type="PROSITE" id="PS50991">
    <property type="entry name" value="PYR_CT"/>
    <property type="match status" value="1"/>
</dbReference>
<dbReference type="Proteomes" id="UP001595914">
    <property type="component" value="Unassembled WGS sequence"/>
</dbReference>
<reference evidence="6" key="1">
    <citation type="journal article" date="2019" name="Int. J. Syst. Evol. Microbiol.">
        <title>The Global Catalogue of Microorganisms (GCM) 10K type strain sequencing project: providing services to taxonomists for standard genome sequencing and annotation.</title>
        <authorList>
            <consortium name="The Broad Institute Genomics Platform"/>
            <consortium name="The Broad Institute Genome Sequencing Center for Infectious Disease"/>
            <person name="Wu L."/>
            <person name="Ma J."/>
        </authorList>
    </citation>
    <scope>NUCLEOTIDE SEQUENCE [LARGE SCALE GENOMIC DNA]</scope>
    <source>
        <strain evidence="6">CCUG 54520</strain>
    </source>
</reference>
<keyword evidence="6" id="KW-1185">Reference proteome</keyword>
<evidence type="ECO:0000313" key="5">
    <source>
        <dbReference type="EMBL" id="MFC4605974.1"/>
    </source>
</evidence>